<reference evidence="1" key="2">
    <citation type="journal article" date="2015" name="Data Brief">
        <title>Shoot transcriptome of the giant reed, Arundo donax.</title>
        <authorList>
            <person name="Barrero R.A."/>
            <person name="Guerrero F.D."/>
            <person name="Moolhuijzen P."/>
            <person name="Goolsby J.A."/>
            <person name="Tidwell J."/>
            <person name="Bellgard S.E."/>
            <person name="Bellgard M.I."/>
        </authorList>
    </citation>
    <scope>NUCLEOTIDE SEQUENCE</scope>
    <source>
        <tissue evidence="1">Shoot tissue taken approximately 20 cm above the soil surface</tissue>
    </source>
</reference>
<organism evidence="1">
    <name type="scientific">Arundo donax</name>
    <name type="common">Giant reed</name>
    <name type="synonym">Donax arundinaceus</name>
    <dbReference type="NCBI Taxonomy" id="35708"/>
    <lineage>
        <taxon>Eukaryota</taxon>
        <taxon>Viridiplantae</taxon>
        <taxon>Streptophyta</taxon>
        <taxon>Embryophyta</taxon>
        <taxon>Tracheophyta</taxon>
        <taxon>Spermatophyta</taxon>
        <taxon>Magnoliopsida</taxon>
        <taxon>Liliopsida</taxon>
        <taxon>Poales</taxon>
        <taxon>Poaceae</taxon>
        <taxon>PACMAD clade</taxon>
        <taxon>Arundinoideae</taxon>
        <taxon>Arundineae</taxon>
        <taxon>Arundo</taxon>
    </lineage>
</organism>
<protein>
    <submittedName>
        <fullName evidence="1">Uncharacterized protein</fullName>
    </submittedName>
</protein>
<reference evidence="1" key="1">
    <citation type="submission" date="2014-09" db="EMBL/GenBank/DDBJ databases">
        <authorList>
            <person name="Magalhaes I.L.F."/>
            <person name="Oliveira U."/>
            <person name="Santos F.R."/>
            <person name="Vidigal T.H.D.A."/>
            <person name="Brescovit A.D."/>
            <person name="Santos A.J."/>
        </authorList>
    </citation>
    <scope>NUCLEOTIDE SEQUENCE</scope>
    <source>
        <tissue evidence="1">Shoot tissue taken approximately 20 cm above the soil surface</tissue>
    </source>
</reference>
<name>A0A0A9B9G3_ARUDO</name>
<accession>A0A0A9B9G3</accession>
<proteinExistence type="predicted"/>
<sequence>MKSYYYIYDLCFHLVLPPEIWLYNNYISTFQLTFNTEVCQVNIARPTLLLIVSNKIILFLKYIRSYVPLDGT</sequence>
<dbReference type="EMBL" id="GBRH01239082">
    <property type="protein sequence ID" value="JAD58813.1"/>
    <property type="molecule type" value="Transcribed_RNA"/>
</dbReference>
<evidence type="ECO:0000313" key="1">
    <source>
        <dbReference type="EMBL" id="JAD58813.1"/>
    </source>
</evidence>
<dbReference type="AlphaFoldDB" id="A0A0A9B9G3"/>